<sequence length="370" mass="42952">MKIVISGVNLVEAGPLKIFKEAINAFSNDSQFEVICLVNNKRLFSDCKKINVKFLEYPLVKTSWLKRIFFEYKTCNEISKRLAPDIWLAMHDMSPRVNTPLQLVYCHNASPFYKASIKELKYERKLLFFSLFYKWLYKINIKSNKAIIVQQEWIGKYLVNDLGARDYIVSKPVASLAQNDVIKNTFPEQDSVIFFFPALARTFKNFEIILNALSYLKIHDRSTYQKIKVILTINENSNIYARKLINKYKNIENINFIGPISYEDVVEQYKSCDVVLFPSKLETWGLPISEAKEFSKPIILVDLPYAYETLGNYSSALFIEPNDYIKLADIMTKIVAGEKVFNNVNYNDNDASINSWSHLVRLIKKMALDK</sequence>
<dbReference type="InterPro" id="IPR001296">
    <property type="entry name" value="Glyco_trans_1"/>
</dbReference>
<proteinExistence type="predicted"/>
<dbReference type="Proteomes" id="UP000241858">
    <property type="component" value="Unassembled WGS sequence"/>
</dbReference>
<dbReference type="Pfam" id="PF00534">
    <property type="entry name" value="Glycos_transf_1"/>
    <property type="match status" value="1"/>
</dbReference>
<dbReference type="GO" id="GO:0016787">
    <property type="term" value="F:hydrolase activity"/>
    <property type="evidence" value="ECO:0007669"/>
    <property type="project" value="UniProtKB-KW"/>
</dbReference>
<feature type="domain" description="Glycosyl transferase family 1" evidence="2">
    <location>
        <begin position="182"/>
        <end position="346"/>
    </location>
</feature>
<reference evidence="3 4" key="1">
    <citation type="submission" date="2018-03" db="EMBL/GenBank/DDBJ databases">
        <title>Whole genome sequencing of Histamine producing bacteria.</title>
        <authorList>
            <person name="Butler K."/>
        </authorList>
    </citation>
    <scope>NUCLEOTIDE SEQUENCE [LARGE SCALE GENOMIC DNA]</scope>
    <source>
        <strain evidence="3 4">DSM 23343</strain>
    </source>
</reference>
<dbReference type="RefSeq" id="WP_060997338.1">
    <property type="nucleotide sequence ID" value="NZ_LNQZ01000005.1"/>
</dbReference>
<evidence type="ECO:0000259" key="2">
    <source>
        <dbReference type="Pfam" id="PF00534"/>
    </source>
</evidence>
<dbReference type="AlphaFoldDB" id="A0A2T3HSI8"/>
<dbReference type="Gene3D" id="3.40.50.2000">
    <property type="entry name" value="Glycogen Phosphorylase B"/>
    <property type="match status" value="1"/>
</dbReference>
<evidence type="ECO:0000256" key="1">
    <source>
        <dbReference type="ARBA" id="ARBA00022679"/>
    </source>
</evidence>
<dbReference type="SUPFAM" id="SSF53756">
    <property type="entry name" value="UDP-Glycosyltransferase/glycogen phosphorylase"/>
    <property type="match status" value="1"/>
</dbReference>
<comment type="caution">
    <text evidence="3">The sequence shown here is derived from an EMBL/GenBank/DDBJ whole genome shotgun (WGS) entry which is preliminary data.</text>
</comment>
<dbReference type="GO" id="GO:0016757">
    <property type="term" value="F:glycosyltransferase activity"/>
    <property type="evidence" value="ECO:0007669"/>
    <property type="project" value="InterPro"/>
</dbReference>
<protein>
    <submittedName>
        <fullName evidence="3">Glycosyl hydrolase family 1</fullName>
    </submittedName>
</protein>
<dbReference type="EMBL" id="PYLY01000082">
    <property type="protein sequence ID" value="PST95966.1"/>
    <property type="molecule type" value="Genomic_DNA"/>
</dbReference>
<dbReference type="PANTHER" id="PTHR46401:SF2">
    <property type="entry name" value="GLYCOSYLTRANSFERASE WBBK-RELATED"/>
    <property type="match status" value="1"/>
</dbReference>
<evidence type="ECO:0000313" key="3">
    <source>
        <dbReference type="EMBL" id="PST95966.1"/>
    </source>
</evidence>
<gene>
    <name evidence="3" type="ORF">C0W81_20165</name>
</gene>
<evidence type="ECO:0000313" key="4">
    <source>
        <dbReference type="Proteomes" id="UP000241858"/>
    </source>
</evidence>
<organism evidence="3 4">
    <name type="scientific">Photobacterium aquimaris</name>
    <dbReference type="NCBI Taxonomy" id="512643"/>
    <lineage>
        <taxon>Bacteria</taxon>
        <taxon>Pseudomonadati</taxon>
        <taxon>Pseudomonadota</taxon>
        <taxon>Gammaproteobacteria</taxon>
        <taxon>Vibrionales</taxon>
        <taxon>Vibrionaceae</taxon>
        <taxon>Photobacterium</taxon>
    </lineage>
</organism>
<dbReference type="GO" id="GO:0009103">
    <property type="term" value="P:lipopolysaccharide biosynthetic process"/>
    <property type="evidence" value="ECO:0007669"/>
    <property type="project" value="TreeGrafter"/>
</dbReference>
<dbReference type="OrthoDB" id="9769600at2"/>
<accession>A0A2T3HSI8</accession>
<name>A0A2T3HSI8_9GAMM</name>
<dbReference type="PANTHER" id="PTHR46401">
    <property type="entry name" value="GLYCOSYLTRANSFERASE WBBK-RELATED"/>
    <property type="match status" value="1"/>
</dbReference>
<keyword evidence="3" id="KW-0378">Hydrolase</keyword>
<keyword evidence="1" id="KW-0808">Transferase</keyword>